<sequence>MKTIVNVREGQLEGCLSADKKSVIFKGVPYAEPPVAALRWKRPQPKTPWEGVRPAKEFSAKAPQADLTREGFYAKEFYSEETIARNEDCLYLNIWTPADAEPGDRLPVFFWIHGGAFLHGCGAEKEFDGEQFVKNGVVFVSINYRVGALGFFTHPELQAEDENGLCGNYGIYDQVAALDWCRENIAAFGGDPDNITIAGQSAGCMSVQILISSPLTKGKIRRAILQSGGGIGGLSHEVSLEIRMTYSKKLMEALGASTLEEMRAMPAEKIAEVQYTIQSETGLAWRPVADGVLLADTVDAIARKGEAHDIDYMIGCTGDDIGSDVQLLEKSAVRWAKNQLALNRTPAYVYFFNRKLPGDDAGAFHSSELWYEFHTLDRAWRPWEDCDWTLEAAVSGYWANFAKTGNPNGDDLSVWHPYTGETPVRMLLAETIGEEPAISVED</sequence>
<dbReference type="Proteomes" id="UP001299220">
    <property type="component" value="Unassembled WGS sequence"/>
</dbReference>
<dbReference type="EC" id="3.1.1.-" evidence="3"/>
<name>A0ABS9CLS0_9FIRM</name>
<dbReference type="InterPro" id="IPR002018">
    <property type="entry name" value="CarbesteraseB"/>
</dbReference>
<evidence type="ECO:0000259" key="4">
    <source>
        <dbReference type="Pfam" id="PF00135"/>
    </source>
</evidence>
<dbReference type="PROSITE" id="PS00941">
    <property type="entry name" value="CARBOXYLESTERASE_B_2"/>
    <property type="match status" value="1"/>
</dbReference>
<evidence type="ECO:0000256" key="3">
    <source>
        <dbReference type="RuleBase" id="RU361235"/>
    </source>
</evidence>
<dbReference type="Gene3D" id="3.40.50.1820">
    <property type="entry name" value="alpha/beta hydrolase"/>
    <property type="match status" value="2"/>
</dbReference>
<dbReference type="Pfam" id="PF00135">
    <property type="entry name" value="COesterase"/>
    <property type="match status" value="2"/>
</dbReference>
<feature type="domain" description="Carboxylesterase type B" evidence="4">
    <location>
        <begin position="334"/>
        <end position="423"/>
    </location>
</feature>
<comment type="caution">
    <text evidence="5">The sequence shown here is derived from an EMBL/GenBank/DDBJ whole genome shotgun (WGS) entry which is preliminary data.</text>
</comment>
<dbReference type="PROSITE" id="PS00122">
    <property type="entry name" value="CARBOXYLESTERASE_B_1"/>
    <property type="match status" value="1"/>
</dbReference>
<dbReference type="RefSeq" id="WP_235322545.1">
    <property type="nucleotide sequence ID" value="NZ_JAFBIT010000001.1"/>
</dbReference>
<dbReference type="InterPro" id="IPR050309">
    <property type="entry name" value="Type-B_Carboxylest/Lipase"/>
</dbReference>
<gene>
    <name evidence="5" type="ORF">JQM67_02800</name>
</gene>
<dbReference type="InterPro" id="IPR019819">
    <property type="entry name" value="Carboxylesterase_B_CS"/>
</dbReference>
<dbReference type="EMBL" id="JAFBIT010000001">
    <property type="protein sequence ID" value="MCF2651533.1"/>
    <property type="molecule type" value="Genomic_DNA"/>
</dbReference>
<dbReference type="PANTHER" id="PTHR11559">
    <property type="entry name" value="CARBOXYLESTERASE"/>
    <property type="match status" value="1"/>
</dbReference>
<evidence type="ECO:0000256" key="2">
    <source>
        <dbReference type="ARBA" id="ARBA00022801"/>
    </source>
</evidence>
<evidence type="ECO:0000313" key="6">
    <source>
        <dbReference type="Proteomes" id="UP001299220"/>
    </source>
</evidence>
<keyword evidence="2 3" id="KW-0378">Hydrolase</keyword>
<accession>A0ABS9CLS0</accession>
<keyword evidence="6" id="KW-1185">Reference proteome</keyword>
<feature type="domain" description="Carboxylesterase type B" evidence="4">
    <location>
        <begin position="3"/>
        <end position="324"/>
    </location>
</feature>
<dbReference type="InterPro" id="IPR029058">
    <property type="entry name" value="AB_hydrolase_fold"/>
</dbReference>
<dbReference type="InterPro" id="IPR019826">
    <property type="entry name" value="Carboxylesterase_B_AS"/>
</dbReference>
<evidence type="ECO:0000256" key="1">
    <source>
        <dbReference type="ARBA" id="ARBA00005964"/>
    </source>
</evidence>
<comment type="similarity">
    <text evidence="1 3">Belongs to the type-B carboxylesterase/lipase family.</text>
</comment>
<protein>
    <recommendedName>
        <fullName evidence="3">Carboxylic ester hydrolase</fullName>
        <ecNumber evidence="3">3.1.1.-</ecNumber>
    </recommendedName>
</protein>
<proteinExistence type="inferred from homology"/>
<reference evidence="5 6" key="1">
    <citation type="submission" date="2020-12" db="EMBL/GenBank/DDBJ databases">
        <title>Whole genome sequences of gut porcine anaerobes.</title>
        <authorList>
            <person name="Kubasova T."/>
            <person name="Jahodarova E."/>
            <person name="Rychlik I."/>
        </authorList>
    </citation>
    <scope>NUCLEOTIDE SEQUENCE [LARGE SCALE GENOMIC DNA]</scope>
    <source>
        <strain evidence="5 6">An867</strain>
    </source>
</reference>
<evidence type="ECO:0000313" key="5">
    <source>
        <dbReference type="EMBL" id="MCF2651533.1"/>
    </source>
</evidence>
<dbReference type="SUPFAM" id="SSF53474">
    <property type="entry name" value="alpha/beta-Hydrolases"/>
    <property type="match status" value="1"/>
</dbReference>
<organism evidence="5 6">
    <name type="scientific">Anaeromassilibacillus senegalensis</name>
    <dbReference type="NCBI Taxonomy" id="1673717"/>
    <lineage>
        <taxon>Bacteria</taxon>
        <taxon>Bacillati</taxon>
        <taxon>Bacillota</taxon>
        <taxon>Clostridia</taxon>
        <taxon>Eubacteriales</taxon>
        <taxon>Acutalibacteraceae</taxon>
        <taxon>Anaeromassilibacillus</taxon>
    </lineage>
</organism>